<dbReference type="CDD" id="cd17242">
    <property type="entry name" value="MobM_relaxase"/>
    <property type="match status" value="1"/>
</dbReference>
<evidence type="ECO:0000313" key="1">
    <source>
        <dbReference type="EMBL" id="AFI67367.1"/>
    </source>
</evidence>
<dbReference type="InterPro" id="IPR001668">
    <property type="entry name" value="Mob_Pre"/>
</dbReference>
<name>A0A0H3HN65_BURP2</name>
<dbReference type="Proteomes" id="UP000010087">
    <property type="component" value="Chromosome 1"/>
</dbReference>
<gene>
    <name evidence="1" type="ordered locus">BP1026B_I2780</name>
</gene>
<dbReference type="GO" id="GO:0006310">
    <property type="term" value="P:DNA recombination"/>
    <property type="evidence" value="ECO:0007669"/>
    <property type="project" value="InterPro"/>
</dbReference>
<sequence>MGEYYTSLGVKEKKGNVLAYEYVVTASPEFFKDKSNDFIQKWADEQVRFMEREFGTQLKFGVVHLDEKTPHMHFFVSTENKSVKKYRNQKGDFFKESWSLNSRNINPEYLADLQTRFAQNNASFGLKRGVKGSRIKHIPMKNFYRTVDRIMARSYASQVNEVINGIELSIGERLSIDVIRRKIYECLYPILKRTLRERKIYREFSKLNFHKLQAELIEGRKHLSLELNQVSEVKEVYKEAINGRLQDIQVTEYLLEQNSLLAEQLAEMRMKYEPGSTVSGDSAIPQHRQ</sequence>
<organism evidence="1 2">
    <name type="scientific">Burkholderia pseudomallei (strain 1026b)</name>
    <dbReference type="NCBI Taxonomy" id="884204"/>
    <lineage>
        <taxon>Bacteria</taxon>
        <taxon>Pseudomonadati</taxon>
        <taxon>Pseudomonadota</taxon>
        <taxon>Betaproteobacteria</taxon>
        <taxon>Burkholderiales</taxon>
        <taxon>Burkholderiaceae</taxon>
        <taxon>Burkholderia</taxon>
        <taxon>pseudomallei group</taxon>
    </lineage>
</organism>
<evidence type="ECO:0000313" key="2">
    <source>
        <dbReference type="Proteomes" id="UP000010087"/>
    </source>
</evidence>
<protein>
    <submittedName>
        <fullName evidence="1">Plasmid recombination enzyme</fullName>
    </submittedName>
</protein>
<dbReference type="AlphaFoldDB" id="A0A0H3HN65"/>
<dbReference type="Pfam" id="PF01076">
    <property type="entry name" value="Mob_Pre"/>
    <property type="match status" value="1"/>
</dbReference>
<proteinExistence type="predicted"/>
<dbReference type="Gene3D" id="3.30.930.30">
    <property type="match status" value="1"/>
</dbReference>
<dbReference type="KEGG" id="bpz:BP1026B_I2780"/>
<reference evidence="1 2" key="1">
    <citation type="journal article" date="2012" name="PLoS ONE">
        <title>Evolution of Burkholderia pseudomallei in recurrent melioidosis.</title>
        <authorList>
            <person name="Hayden H.S."/>
            <person name="Lim R."/>
            <person name="Brittnacher M.J."/>
            <person name="Sims E.H."/>
            <person name="Ramage E.R."/>
            <person name="Fong C."/>
            <person name="Wu Z."/>
            <person name="Crist E."/>
            <person name="Chang J."/>
            <person name="Zhou Y."/>
            <person name="Radey M."/>
            <person name="Rohmer L."/>
            <person name="Haugen E."/>
            <person name="Gillett W."/>
            <person name="Wuthiekanun V."/>
            <person name="Peacock S.J."/>
            <person name="Kaul R."/>
            <person name="Miller S.I."/>
            <person name="Manoil C."/>
            <person name="Jacobs M.A."/>
        </authorList>
    </citation>
    <scope>NUCLEOTIDE SEQUENCE [LARGE SCALE GENOMIC DNA]</scope>
    <source>
        <strain evidence="1 2">1026b</strain>
    </source>
</reference>
<dbReference type="GO" id="GO:0003677">
    <property type="term" value="F:DNA binding"/>
    <property type="evidence" value="ECO:0007669"/>
    <property type="project" value="InterPro"/>
</dbReference>
<accession>A0A0H3HN65</accession>
<dbReference type="EMBL" id="CP002833">
    <property type="protein sequence ID" value="AFI67367.1"/>
    <property type="molecule type" value="Genomic_DNA"/>
</dbReference>